<dbReference type="SUPFAM" id="SSF63829">
    <property type="entry name" value="Calcium-dependent phosphotriesterase"/>
    <property type="match status" value="1"/>
</dbReference>
<evidence type="ECO:0000313" key="1">
    <source>
        <dbReference type="EMBL" id="KAK1931589.1"/>
    </source>
</evidence>
<dbReference type="EMBL" id="JASMQC010000033">
    <property type="protein sequence ID" value="KAK1931589.1"/>
    <property type="molecule type" value="Genomic_DNA"/>
</dbReference>
<accession>A0AAD9G3R3</accession>
<dbReference type="Proteomes" id="UP001259832">
    <property type="component" value="Unassembled WGS sequence"/>
</dbReference>
<reference evidence="1" key="1">
    <citation type="submission" date="2023-08" db="EMBL/GenBank/DDBJ databases">
        <title>Reference Genome Resource for the Citrus Pathogen Phytophthora citrophthora.</title>
        <authorList>
            <person name="Moller H."/>
            <person name="Coetzee B."/>
            <person name="Rose L.J."/>
            <person name="Van Niekerk J.M."/>
        </authorList>
    </citation>
    <scope>NUCLEOTIDE SEQUENCE</scope>
    <source>
        <strain evidence="1">STE-U-9442</strain>
    </source>
</reference>
<keyword evidence="2" id="KW-1185">Reference proteome</keyword>
<dbReference type="AlphaFoldDB" id="A0AAD9G3R3"/>
<protein>
    <submittedName>
        <fullName evidence="1">Uncharacterized protein</fullName>
    </submittedName>
</protein>
<name>A0AAD9G3R3_9STRA</name>
<evidence type="ECO:0000313" key="2">
    <source>
        <dbReference type="Proteomes" id="UP001259832"/>
    </source>
</evidence>
<sequence>MHGKRVLKHSLSYGRTEVAYEDPEDMLSGLGWLEDRRLLVVSMNKRQVLIHDEKSSSTEVYADVKDMVVAQSGRAYIGSFGFDFAM</sequence>
<organism evidence="1 2">
    <name type="scientific">Phytophthora citrophthora</name>
    <dbReference type="NCBI Taxonomy" id="4793"/>
    <lineage>
        <taxon>Eukaryota</taxon>
        <taxon>Sar</taxon>
        <taxon>Stramenopiles</taxon>
        <taxon>Oomycota</taxon>
        <taxon>Peronosporomycetes</taxon>
        <taxon>Peronosporales</taxon>
        <taxon>Peronosporaceae</taxon>
        <taxon>Phytophthora</taxon>
    </lineage>
</organism>
<gene>
    <name evidence="1" type="ORF">P3T76_012918</name>
</gene>
<proteinExistence type="predicted"/>
<comment type="caution">
    <text evidence="1">The sequence shown here is derived from an EMBL/GenBank/DDBJ whole genome shotgun (WGS) entry which is preliminary data.</text>
</comment>